<keyword evidence="11" id="KW-1185">Reference proteome</keyword>
<dbReference type="Proteomes" id="UP000282106">
    <property type="component" value="Unassembled WGS sequence"/>
</dbReference>
<feature type="chain" id="PRO_5018129127" description="Type I secretion protein TolC" evidence="9">
    <location>
        <begin position="35"/>
        <end position="469"/>
    </location>
</feature>
<organism evidence="10 11">
    <name type="scientific">Stagnimonas aquatica</name>
    <dbReference type="NCBI Taxonomy" id="2689987"/>
    <lineage>
        <taxon>Bacteria</taxon>
        <taxon>Pseudomonadati</taxon>
        <taxon>Pseudomonadota</taxon>
        <taxon>Gammaproteobacteria</taxon>
        <taxon>Nevskiales</taxon>
        <taxon>Nevskiaceae</taxon>
        <taxon>Stagnimonas</taxon>
    </lineage>
</organism>
<reference evidence="10 11" key="1">
    <citation type="submission" date="2018-10" db="EMBL/GenBank/DDBJ databases">
        <authorList>
            <person name="Chen W.-M."/>
        </authorList>
    </citation>
    <scope>NUCLEOTIDE SEQUENCE [LARGE SCALE GENOMIC DNA]</scope>
    <source>
        <strain evidence="10 11">THS-13</strain>
    </source>
</reference>
<evidence type="ECO:0000256" key="3">
    <source>
        <dbReference type="ARBA" id="ARBA00022448"/>
    </source>
</evidence>
<keyword evidence="8" id="KW-0175">Coiled coil</keyword>
<keyword evidence="4" id="KW-1134">Transmembrane beta strand</keyword>
<dbReference type="GO" id="GO:0015288">
    <property type="term" value="F:porin activity"/>
    <property type="evidence" value="ECO:0007669"/>
    <property type="project" value="TreeGrafter"/>
</dbReference>
<comment type="caution">
    <text evidence="10">The sequence shown here is derived from an EMBL/GenBank/DDBJ whole genome shotgun (WGS) entry which is preliminary data.</text>
</comment>
<dbReference type="PANTHER" id="PTHR30026">
    <property type="entry name" value="OUTER MEMBRANE PROTEIN TOLC"/>
    <property type="match status" value="1"/>
</dbReference>
<evidence type="ECO:0000256" key="6">
    <source>
        <dbReference type="ARBA" id="ARBA00023136"/>
    </source>
</evidence>
<keyword evidence="7" id="KW-0998">Cell outer membrane</keyword>
<dbReference type="SUPFAM" id="SSF56954">
    <property type="entry name" value="Outer membrane efflux proteins (OEP)"/>
    <property type="match status" value="1"/>
</dbReference>
<sequence>MRRRNDSGRHTTALVACGLLLLAVVAAPRAGAQAAETVAGPANLLQVINDALLASPQLQSARAEYAAAKQLLPETRARLYPQLSLFGTADWVRDSVEGDYYGLVNFDRSDTYPRFAYGATLRQSLYSGPLRSALDQSEQRVARAKAEAERKQEALLLNVADAYFALLAVKDRERIAGIKLRTLRQQAEQVAGRAAAGLALDAELKTAQAGAELASAEQLSAQTQVEAAFALLESLTGKAYRELLPLAANASLKRPQPDEMSVWTERAAQQNLGVAVRVLELEIAKLEAERLRRGRWPQLDLVGSVYEIDNGGGISGERDESDQRIGLAATLPLYTGGRLSAEIERGVQQVKRAEADLASARAQAEREAKVAWLNLSAGTQRLLALQKAVSAARAAEEANRAGFEVGTRTNAEVLDAIEQLAEAETNLSGARYKFIIDSLHLKSAAGALLNADLAQVNRLLRAEPAAATP</sequence>
<dbReference type="AlphaFoldDB" id="A0A3N0V4U9"/>
<dbReference type="EMBL" id="RJVO01000007">
    <property type="protein sequence ID" value="ROH87826.1"/>
    <property type="molecule type" value="Genomic_DNA"/>
</dbReference>
<dbReference type="Pfam" id="PF02321">
    <property type="entry name" value="OEP"/>
    <property type="match status" value="2"/>
</dbReference>
<dbReference type="InterPro" id="IPR003423">
    <property type="entry name" value="OMP_efflux"/>
</dbReference>
<evidence type="ECO:0000256" key="8">
    <source>
        <dbReference type="SAM" id="Coils"/>
    </source>
</evidence>
<evidence type="ECO:0008006" key="12">
    <source>
        <dbReference type="Google" id="ProtNLM"/>
    </source>
</evidence>
<keyword evidence="5" id="KW-0812">Transmembrane</keyword>
<feature type="signal peptide" evidence="9">
    <location>
        <begin position="1"/>
        <end position="34"/>
    </location>
</feature>
<dbReference type="InterPro" id="IPR010130">
    <property type="entry name" value="T1SS_OMP_TolC"/>
</dbReference>
<keyword evidence="3" id="KW-0813">Transport</keyword>
<comment type="subcellular location">
    <subcellularLocation>
        <location evidence="1">Cell outer membrane</location>
    </subcellularLocation>
</comment>
<keyword evidence="9" id="KW-0732">Signal</keyword>
<dbReference type="InParanoid" id="A0A3N0V4U9"/>
<evidence type="ECO:0000256" key="5">
    <source>
        <dbReference type="ARBA" id="ARBA00022692"/>
    </source>
</evidence>
<evidence type="ECO:0000313" key="10">
    <source>
        <dbReference type="EMBL" id="ROH87826.1"/>
    </source>
</evidence>
<comment type="similarity">
    <text evidence="2">Belongs to the outer membrane factor (OMF) (TC 1.B.17) family.</text>
</comment>
<keyword evidence="6" id="KW-0472">Membrane</keyword>
<evidence type="ECO:0000256" key="9">
    <source>
        <dbReference type="SAM" id="SignalP"/>
    </source>
</evidence>
<evidence type="ECO:0000256" key="7">
    <source>
        <dbReference type="ARBA" id="ARBA00023237"/>
    </source>
</evidence>
<dbReference type="Gene3D" id="1.20.1600.10">
    <property type="entry name" value="Outer membrane efflux proteins (OEP)"/>
    <property type="match status" value="1"/>
</dbReference>
<gene>
    <name evidence="10" type="ORF">ED208_14020</name>
</gene>
<evidence type="ECO:0000256" key="4">
    <source>
        <dbReference type="ARBA" id="ARBA00022452"/>
    </source>
</evidence>
<dbReference type="PANTHER" id="PTHR30026:SF20">
    <property type="entry name" value="OUTER MEMBRANE PROTEIN TOLC"/>
    <property type="match status" value="1"/>
</dbReference>
<dbReference type="GO" id="GO:0009279">
    <property type="term" value="C:cell outer membrane"/>
    <property type="evidence" value="ECO:0007669"/>
    <property type="project" value="UniProtKB-SubCell"/>
</dbReference>
<dbReference type="GO" id="GO:0015562">
    <property type="term" value="F:efflux transmembrane transporter activity"/>
    <property type="evidence" value="ECO:0007669"/>
    <property type="project" value="InterPro"/>
</dbReference>
<feature type="coiled-coil region" evidence="8">
    <location>
        <begin position="343"/>
        <end position="370"/>
    </location>
</feature>
<evidence type="ECO:0000256" key="1">
    <source>
        <dbReference type="ARBA" id="ARBA00004442"/>
    </source>
</evidence>
<name>A0A3N0V4U9_9GAMM</name>
<evidence type="ECO:0000256" key="2">
    <source>
        <dbReference type="ARBA" id="ARBA00007613"/>
    </source>
</evidence>
<protein>
    <recommendedName>
        <fullName evidence="12">Type I secretion protein TolC</fullName>
    </recommendedName>
</protein>
<dbReference type="GO" id="GO:1990281">
    <property type="term" value="C:efflux pump complex"/>
    <property type="evidence" value="ECO:0007669"/>
    <property type="project" value="TreeGrafter"/>
</dbReference>
<dbReference type="InterPro" id="IPR051906">
    <property type="entry name" value="TolC-like"/>
</dbReference>
<dbReference type="NCBIfam" id="TIGR01844">
    <property type="entry name" value="type_I_sec_TolC"/>
    <property type="match status" value="1"/>
</dbReference>
<proteinExistence type="inferred from homology"/>
<evidence type="ECO:0000313" key="11">
    <source>
        <dbReference type="Proteomes" id="UP000282106"/>
    </source>
</evidence>
<accession>A0A3N0V4U9</accession>